<accession>A0A448XDD6</accession>
<keyword evidence="2" id="KW-1185">Reference proteome</keyword>
<reference evidence="1" key="1">
    <citation type="submission" date="2018-11" db="EMBL/GenBank/DDBJ databases">
        <authorList>
            <consortium name="Pathogen Informatics"/>
        </authorList>
    </citation>
    <scope>NUCLEOTIDE SEQUENCE</scope>
</reference>
<protein>
    <submittedName>
        <fullName evidence="1">Uncharacterized protein</fullName>
    </submittedName>
</protein>
<evidence type="ECO:0000313" key="2">
    <source>
        <dbReference type="Proteomes" id="UP000784294"/>
    </source>
</evidence>
<organism evidence="1 2">
    <name type="scientific">Protopolystoma xenopodis</name>
    <dbReference type="NCBI Taxonomy" id="117903"/>
    <lineage>
        <taxon>Eukaryota</taxon>
        <taxon>Metazoa</taxon>
        <taxon>Spiralia</taxon>
        <taxon>Lophotrochozoa</taxon>
        <taxon>Platyhelminthes</taxon>
        <taxon>Monogenea</taxon>
        <taxon>Polyopisthocotylea</taxon>
        <taxon>Polystomatidea</taxon>
        <taxon>Polystomatidae</taxon>
        <taxon>Protopolystoma</taxon>
    </lineage>
</organism>
<dbReference type="AlphaFoldDB" id="A0A448XDD6"/>
<name>A0A448XDD6_9PLAT</name>
<sequence length="85" mass="9616">MGNDTLPFWHTLIPFACVFHSSRRCHPKFGALKVYAGQGLFASYQSARHRGNWLFKQHGRVVKAISIHVSRAALPTIVVVSHFRT</sequence>
<proteinExistence type="predicted"/>
<dbReference type="EMBL" id="CAAALY010247171">
    <property type="protein sequence ID" value="VEL34190.1"/>
    <property type="molecule type" value="Genomic_DNA"/>
</dbReference>
<evidence type="ECO:0000313" key="1">
    <source>
        <dbReference type="EMBL" id="VEL34190.1"/>
    </source>
</evidence>
<comment type="caution">
    <text evidence="1">The sequence shown here is derived from an EMBL/GenBank/DDBJ whole genome shotgun (WGS) entry which is preliminary data.</text>
</comment>
<gene>
    <name evidence="1" type="ORF">PXEA_LOCUS27630</name>
</gene>
<dbReference type="Proteomes" id="UP000784294">
    <property type="component" value="Unassembled WGS sequence"/>
</dbReference>